<proteinExistence type="predicted"/>
<accession>A0A812ZZX2</accession>
<protein>
    <submittedName>
        <fullName evidence="1">Uncharacterized protein</fullName>
    </submittedName>
</protein>
<name>A0A812ZZX2_9DINO</name>
<comment type="caution">
    <text evidence="1">The sequence shown here is derived from an EMBL/GenBank/DDBJ whole genome shotgun (WGS) entry which is preliminary data.</text>
</comment>
<keyword evidence="2" id="KW-1185">Reference proteome</keyword>
<feature type="non-terminal residue" evidence="1">
    <location>
        <position position="1"/>
    </location>
</feature>
<sequence>MDLSRSLRPLPQAEGLCRRSLLPQRVPQLRSRAALGFLAAACWPLAATQRLRRSFGLRAFSSRMALPA</sequence>
<gene>
    <name evidence="1" type="ORF">SNEC2469_LOCUS25985</name>
</gene>
<dbReference type="Proteomes" id="UP000601435">
    <property type="component" value="Unassembled WGS sequence"/>
</dbReference>
<reference evidence="1" key="1">
    <citation type="submission" date="2021-02" db="EMBL/GenBank/DDBJ databases">
        <authorList>
            <person name="Dougan E. K."/>
            <person name="Rhodes N."/>
            <person name="Thang M."/>
            <person name="Chan C."/>
        </authorList>
    </citation>
    <scope>NUCLEOTIDE SEQUENCE</scope>
</reference>
<dbReference type="EMBL" id="CAJNJA010052097">
    <property type="protein sequence ID" value="CAE7845621.1"/>
    <property type="molecule type" value="Genomic_DNA"/>
</dbReference>
<dbReference type="OrthoDB" id="417203at2759"/>
<dbReference type="AlphaFoldDB" id="A0A812ZZX2"/>
<organism evidence="1 2">
    <name type="scientific">Symbiodinium necroappetens</name>
    <dbReference type="NCBI Taxonomy" id="1628268"/>
    <lineage>
        <taxon>Eukaryota</taxon>
        <taxon>Sar</taxon>
        <taxon>Alveolata</taxon>
        <taxon>Dinophyceae</taxon>
        <taxon>Suessiales</taxon>
        <taxon>Symbiodiniaceae</taxon>
        <taxon>Symbiodinium</taxon>
    </lineage>
</organism>
<evidence type="ECO:0000313" key="1">
    <source>
        <dbReference type="EMBL" id="CAE7845621.1"/>
    </source>
</evidence>
<evidence type="ECO:0000313" key="2">
    <source>
        <dbReference type="Proteomes" id="UP000601435"/>
    </source>
</evidence>